<dbReference type="RefSeq" id="WP_168104122.1">
    <property type="nucleotide sequence ID" value="NZ_JAATEN010000025.1"/>
</dbReference>
<accession>A0ABX1C0W2</accession>
<dbReference type="Proteomes" id="UP000695264">
    <property type="component" value="Unassembled WGS sequence"/>
</dbReference>
<reference evidence="1 2" key="1">
    <citation type="submission" date="2020-03" db="EMBL/GenBank/DDBJ databases">
        <title>WGS of actinomycetes isolated from Thailand.</title>
        <authorList>
            <person name="Thawai C."/>
        </authorList>
    </citation>
    <scope>NUCLEOTIDE SEQUENCE [LARGE SCALE GENOMIC DNA]</scope>
    <source>
        <strain evidence="1 2">PLAI 1-29</strain>
    </source>
</reference>
<keyword evidence="2" id="KW-1185">Reference proteome</keyword>
<sequence length="494" mass="53275">MSKEPNARLADLFGLTGWSKGELARLVNRQAAATGHPQLATDTSRVRRWIETGEVPRDPVPEVLATLFTERLGRVVTIEDLGLGRRGRAGRKQEPGDGLPWASGRTAEVLTEFTGMDLMLNRRGLVGAGAALTTGSTLAVALRDWLHTDGPGLPPGAPPGRPATAEAAGYDRFDAAPVGVQEIEALERSVEVFRAWDAARGGGLRRKAVVGQLNEVGGMLAYRHPEHLQRRLWGVAANLAVLAGWMSHDVGLEPTAQKYFVIAAHAAREGGDRPRAGEALSRAARQMVHLGKPDEALDLMNLARSGSGEETLPRTRAMLHTIEAWAQASMGRGQAMRRTLGEAEDLFASDRGDVPPPSWMQMFDEADLHGMQALAYRTLAEHDPSAAAVAQRHAKEALRLRGKGNERSQIFDYISLASACFIADDPEQADRYARLALVSIGETSSHRTWDRLRAMYRLTGQHAGHAGIADLRAEIREALPGAPSGARTKGAAAV</sequence>
<protein>
    <recommendedName>
        <fullName evidence="3">Regulatory protein</fullName>
    </recommendedName>
</protein>
<dbReference type="EMBL" id="JAATEN010000025">
    <property type="protein sequence ID" value="NJQ03501.1"/>
    <property type="molecule type" value="Genomic_DNA"/>
</dbReference>
<organism evidence="1 2">
    <name type="scientific">Streptomyces zingiberis</name>
    <dbReference type="NCBI Taxonomy" id="2053010"/>
    <lineage>
        <taxon>Bacteria</taxon>
        <taxon>Bacillati</taxon>
        <taxon>Actinomycetota</taxon>
        <taxon>Actinomycetes</taxon>
        <taxon>Kitasatosporales</taxon>
        <taxon>Streptomycetaceae</taxon>
        <taxon>Streptomyces</taxon>
    </lineage>
</organism>
<evidence type="ECO:0008006" key="3">
    <source>
        <dbReference type="Google" id="ProtNLM"/>
    </source>
</evidence>
<gene>
    <name evidence="1" type="ORF">HCK00_23980</name>
</gene>
<comment type="caution">
    <text evidence="1">The sequence shown here is derived from an EMBL/GenBank/DDBJ whole genome shotgun (WGS) entry which is preliminary data.</text>
</comment>
<evidence type="ECO:0000313" key="2">
    <source>
        <dbReference type="Proteomes" id="UP000695264"/>
    </source>
</evidence>
<proteinExistence type="predicted"/>
<evidence type="ECO:0000313" key="1">
    <source>
        <dbReference type="EMBL" id="NJQ03501.1"/>
    </source>
</evidence>
<name>A0ABX1C0W2_9ACTN</name>